<feature type="transmembrane region" description="Helical" evidence="5">
    <location>
        <begin position="501"/>
        <end position="518"/>
    </location>
</feature>
<keyword evidence="3 5" id="KW-1133">Transmembrane helix</keyword>
<comment type="caution">
    <text evidence="7">The sequence shown here is derived from an EMBL/GenBank/DDBJ whole genome shotgun (WGS) entry which is preliminary data.</text>
</comment>
<evidence type="ECO:0000256" key="5">
    <source>
        <dbReference type="SAM" id="Phobius"/>
    </source>
</evidence>
<dbReference type="InterPro" id="IPR036259">
    <property type="entry name" value="MFS_trans_sf"/>
</dbReference>
<evidence type="ECO:0000256" key="2">
    <source>
        <dbReference type="ARBA" id="ARBA00022692"/>
    </source>
</evidence>
<evidence type="ECO:0000256" key="1">
    <source>
        <dbReference type="ARBA" id="ARBA00004141"/>
    </source>
</evidence>
<feature type="transmembrane region" description="Helical" evidence="5">
    <location>
        <begin position="590"/>
        <end position="608"/>
    </location>
</feature>
<dbReference type="GO" id="GO:0016020">
    <property type="term" value="C:membrane"/>
    <property type="evidence" value="ECO:0007669"/>
    <property type="project" value="UniProtKB-SubCell"/>
</dbReference>
<keyword evidence="2 5" id="KW-0812">Transmembrane</keyword>
<feature type="transmembrane region" description="Helical" evidence="5">
    <location>
        <begin position="562"/>
        <end position="584"/>
    </location>
</feature>
<sequence length="630" mass="69381">MSTVLSASPFTLEFAFHALFASAETGMADPSKTGGTSADIFPTKEKTTNDASLKFTPPPDSASESLILVPRHAAAGPPPYEDVVVRKDSSKSFLHLDGMDALLTSMGKPGRYQVLIFLALASCMFPVVFNDLCTIFNTLPPERSTCCVPSTAWNSSSHGSSHLSSLTPPASVCNASVAMSAVVYGGNSTCDLLDGLALHSPEAHQLCESTMEHHFHDPATTSIISEWNLVCGRYWLVSFATTIYFLGVMTGSMFFGHLADRVGRLPCIMACYVGYLPFGIALAYVQHYWIFLVLRFFVGFFIQGIQSVCFVLLMEFCSPRFREIVGGLEGLIGGLAVGALSGVSYWWQDWRAIQLCLTLPSILALSKYCFLRESLRWQMVQGKVAEAKKTIEFIFRWNKLAADPSLDDKLQDMSDALVAEQQLEADYTWLDCFRSPRMRKYTLAQSFMWFTVLFVTYGISFSINELSGNLYLNLIIGSAAEIPVHILTVYFMHRFGRKKPLLAFYGSCGLMCIIAAGMSGNIDLETPRTAIIFTARFCLAGSYAVVFVYGSELFPTVLRNTAFGICIFCHTSGGVIAPQVILLGKVIHESVPFVIFGSCCLLSYILVLSQPETLHKKMPDTIDEVEGRNT</sequence>
<evidence type="ECO:0000313" key="7">
    <source>
        <dbReference type="EMBL" id="OQV11515.1"/>
    </source>
</evidence>
<dbReference type="InterPro" id="IPR005828">
    <property type="entry name" value="MFS_sugar_transport-like"/>
</dbReference>
<keyword evidence="8" id="KW-1185">Reference proteome</keyword>
<dbReference type="Proteomes" id="UP000192578">
    <property type="component" value="Unassembled WGS sequence"/>
</dbReference>
<feature type="domain" description="Major facilitator superfamily (MFS) profile" evidence="6">
    <location>
        <begin position="180"/>
        <end position="615"/>
    </location>
</feature>
<proteinExistence type="predicted"/>
<evidence type="ECO:0000259" key="6">
    <source>
        <dbReference type="PROSITE" id="PS50850"/>
    </source>
</evidence>
<dbReference type="InterPro" id="IPR020846">
    <property type="entry name" value="MFS_dom"/>
</dbReference>
<dbReference type="PANTHER" id="PTHR24064">
    <property type="entry name" value="SOLUTE CARRIER FAMILY 22 MEMBER"/>
    <property type="match status" value="1"/>
</dbReference>
<feature type="transmembrane region" description="Helical" evidence="5">
    <location>
        <begin position="447"/>
        <end position="464"/>
    </location>
</feature>
<feature type="transmembrane region" description="Helical" evidence="5">
    <location>
        <begin position="267"/>
        <end position="286"/>
    </location>
</feature>
<dbReference type="AlphaFoldDB" id="A0A1W0W8I8"/>
<feature type="transmembrane region" description="Helical" evidence="5">
    <location>
        <begin position="112"/>
        <end position="129"/>
    </location>
</feature>
<protein>
    <submittedName>
        <fullName evidence="7">Organic cation transporter protein</fullName>
    </submittedName>
</protein>
<evidence type="ECO:0000256" key="4">
    <source>
        <dbReference type="ARBA" id="ARBA00023136"/>
    </source>
</evidence>
<dbReference type="CDD" id="cd17317">
    <property type="entry name" value="MFS_SLC22"/>
    <property type="match status" value="1"/>
</dbReference>
<dbReference type="GO" id="GO:0022857">
    <property type="term" value="F:transmembrane transporter activity"/>
    <property type="evidence" value="ECO:0007669"/>
    <property type="project" value="InterPro"/>
</dbReference>
<gene>
    <name evidence="7" type="ORF">BV898_14171</name>
</gene>
<name>A0A1W0W8I8_HYPEX</name>
<dbReference type="SUPFAM" id="SSF103473">
    <property type="entry name" value="MFS general substrate transporter"/>
    <property type="match status" value="1"/>
</dbReference>
<feature type="transmembrane region" description="Helical" evidence="5">
    <location>
        <begin position="325"/>
        <end position="346"/>
    </location>
</feature>
<feature type="transmembrane region" description="Helical" evidence="5">
    <location>
        <begin position="470"/>
        <end position="492"/>
    </location>
</feature>
<dbReference type="EMBL" id="MTYJ01000169">
    <property type="protein sequence ID" value="OQV11515.1"/>
    <property type="molecule type" value="Genomic_DNA"/>
</dbReference>
<organism evidence="7 8">
    <name type="scientific">Hypsibius exemplaris</name>
    <name type="common">Freshwater tardigrade</name>
    <dbReference type="NCBI Taxonomy" id="2072580"/>
    <lineage>
        <taxon>Eukaryota</taxon>
        <taxon>Metazoa</taxon>
        <taxon>Ecdysozoa</taxon>
        <taxon>Tardigrada</taxon>
        <taxon>Eutardigrada</taxon>
        <taxon>Parachela</taxon>
        <taxon>Hypsibioidea</taxon>
        <taxon>Hypsibiidae</taxon>
        <taxon>Hypsibius</taxon>
    </lineage>
</organism>
<dbReference type="Gene3D" id="1.20.1250.20">
    <property type="entry name" value="MFS general substrate transporter like domains"/>
    <property type="match status" value="1"/>
</dbReference>
<feature type="transmembrane region" description="Helical" evidence="5">
    <location>
        <begin position="530"/>
        <end position="550"/>
    </location>
</feature>
<keyword evidence="4 5" id="KW-0472">Membrane</keyword>
<evidence type="ECO:0000256" key="3">
    <source>
        <dbReference type="ARBA" id="ARBA00022989"/>
    </source>
</evidence>
<feature type="transmembrane region" description="Helical" evidence="5">
    <location>
        <begin position="234"/>
        <end position="255"/>
    </location>
</feature>
<dbReference type="Pfam" id="PF00083">
    <property type="entry name" value="Sugar_tr"/>
    <property type="match status" value="1"/>
</dbReference>
<accession>A0A1W0W8I8</accession>
<dbReference type="OrthoDB" id="2261376at2759"/>
<dbReference type="PROSITE" id="PS50850">
    <property type="entry name" value="MFS"/>
    <property type="match status" value="1"/>
</dbReference>
<reference evidence="8" key="1">
    <citation type="submission" date="2017-01" db="EMBL/GenBank/DDBJ databases">
        <title>Comparative genomics of anhydrobiosis in the tardigrade Hypsibius dujardini.</title>
        <authorList>
            <person name="Yoshida Y."/>
            <person name="Koutsovoulos G."/>
            <person name="Laetsch D."/>
            <person name="Stevens L."/>
            <person name="Kumar S."/>
            <person name="Horikawa D."/>
            <person name="Ishino K."/>
            <person name="Komine S."/>
            <person name="Tomita M."/>
            <person name="Blaxter M."/>
            <person name="Arakawa K."/>
        </authorList>
    </citation>
    <scope>NUCLEOTIDE SEQUENCE [LARGE SCALE GENOMIC DNA]</scope>
    <source>
        <strain evidence="8">Z151</strain>
    </source>
</reference>
<feature type="transmembrane region" description="Helical" evidence="5">
    <location>
        <begin position="292"/>
        <end position="313"/>
    </location>
</feature>
<comment type="subcellular location">
    <subcellularLocation>
        <location evidence="1">Membrane</location>
        <topology evidence="1">Multi-pass membrane protein</topology>
    </subcellularLocation>
</comment>
<evidence type="ECO:0000313" key="8">
    <source>
        <dbReference type="Proteomes" id="UP000192578"/>
    </source>
</evidence>